<comment type="caution">
    <text evidence="2">The sequence shown here is derived from an EMBL/GenBank/DDBJ whole genome shotgun (WGS) entry which is preliminary data.</text>
</comment>
<dbReference type="SUPFAM" id="SSF54593">
    <property type="entry name" value="Glyoxalase/Bleomycin resistance protein/Dihydroxybiphenyl dioxygenase"/>
    <property type="match status" value="1"/>
</dbReference>
<evidence type="ECO:0000259" key="1">
    <source>
        <dbReference type="PROSITE" id="PS51819"/>
    </source>
</evidence>
<feature type="domain" description="VOC" evidence="1">
    <location>
        <begin position="8"/>
        <end position="137"/>
    </location>
</feature>
<dbReference type="PROSITE" id="PS51819">
    <property type="entry name" value="VOC"/>
    <property type="match status" value="1"/>
</dbReference>
<dbReference type="Pfam" id="PF00903">
    <property type="entry name" value="Glyoxalase"/>
    <property type="match status" value="1"/>
</dbReference>
<dbReference type="InterPro" id="IPR004360">
    <property type="entry name" value="Glyas_Fos-R_dOase_dom"/>
</dbReference>
<sequence>MADKPKVSVRFIYNFTKSLEDTRHFYSDLLGMEEMAFKPEWNYLCYKFGDLEFMFFGAKGELAPPTEYADQPGWMGGTLETTSWSVEVHEADFGKTVERLKAGGVPTLSAKPEWRVDSYWGFTVLDPSGYTVEVYTIPKQKPASKEWSD</sequence>
<dbReference type="Proteomes" id="UP000177187">
    <property type="component" value="Unassembled WGS sequence"/>
</dbReference>
<dbReference type="EMBL" id="MFAF01000072">
    <property type="protein sequence ID" value="OGD75434.1"/>
    <property type="molecule type" value="Genomic_DNA"/>
</dbReference>
<organism evidence="2 3">
    <name type="scientific">Candidatus Coatesbacteria bacterium RBG_13_66_14</name>
    <dbReference type="NCBI Taxonomy" id="1817816"/>
    <lineage>
        <taxon>Bacteria</taxon>
        <taxon>Candidatus Coatesiibacteriota</taxon>
    </lineage>
</organism>
<protein>
    <recommendedName>
        <fullName evidence="1">VOC domain-containing protein</fullName>
    </recommendedName>
</protein>
<name>A0A1F5F7U5_9BACT</name>
<dbReference type="STRING" id="1817816.A2Y64_07425"/>
<gene>
    <name evidence="2" type="ORF">A2Y64_07425</name>
</gene>
<dbReference type="AlphaFoldDB" id="A0A1F5F7U5"/>
<accession>A0A1F5F7U5</accession>
<dbReference type="InterPro" id="IPR029068">
    <property type="entry name" value="Glyas_Bleomycin-R_OHBP_Dase"/>
</dbReference>
<evidence type="ECO:0000313" key="3">
    <source>
        <dbReference type="Proteomes" id="UP000177187"/>
    </source>
</evidence>
<proteinExistence type="predicted"/>
<dbReference type="InterPro" id="IPR037523">
    <property type="entry name" value="VOC_core"/>
</dbReference>
<reference evidence="2 3" key="1">
    <citation type="journal article" date="2016" name="Nat. Commun.">
        <title>Thousands of microbial genomes shed light on interconnected biogeochemical processes in an aquifer system.</title>
        <authorList>
            <person name="Anantharaman K."/>
            <person name="Brown C.T."/>
            <person name="Hug L.A."/>
            <person name="Sharon I."/>
            <person name="Castelle C.J."/>
            <person name="Probst A.J."/>
            <person name="Thomas B.C."/>
            <person name="Singh A."/>
            <person name="Wilkins M.J."/>
            <person name="Karaoz U."/>
            <person name="Brodie E.L."/>
            <person name="Williams K.H."/>
            <person name="Hubbard S.S."/>
            <person name="Banfield J.F."/>
        </authorList>
    </citation>
    <scope>NUCLEOTIDE SEQUENCE [LARGE SCALE GENOMIC DNA]</scope>
</reference>
<evidence type="ECO:0000313" key="2">
    <source>
        <dbReference type="EMBL" id="OGD75434.1"/>
    </source>
</evidence>
<dbReference type="Gene3D" id="3.10.180.10">
    <property type="entry name" value="2,3-Dihydroxybiphenyl 1,2-Dioxygenase, domain 1"/>
    <property type="match status" value="1"/>
</dbReference>